<keyword evidence="2" id="KW-1185">Reference proteome</keyword>
<dbReference type="Proteomes" id="UP001195483">
    <property type="component" value="Unassembled WGS sequence"/>
</dbReference>
<gene>
    <name evidence="1" type="ORF">CHS0354_001600</name>
</gene>
<reference evidence="1" key="3">
    <citation type="submission" date="2023-05" db="EMBL/GenBank/DDBJ databases">
        <authorList>
            <person name="Smith C.H."/>
        </authorList>
    </citation>
    <scope>NUCLEOTIDE SEQUENCE</scope>
    <source>
        <strain evidence="1">CHS0354</strain>
        <tissue evidence="1">Mantle</tissue>
    </source>
</reference>
<reference evidence="1" key="1">
    <citation type="journal article" date="2021" name="Genome Biol. Evol.">
        <title>A High-Quality Reference Genome for a Parasitic Bivalve with Doubly Uniparental Inheritance (Bivalvia: Unionida).</title>
        <authorList>
            <person name="Smith C.H."/>
        </authorList>
    </citation>
    <scope>NUCLEOTIDE SEQUENCE</scope>
    <source>
        <strain evidence="1">CHS0354</strain>
    </source>
</reference>
<dbReference type="AlphaFoldDB" id="A0AAE0S7C5"/>
<organism evidence="1 2">
    <name type="scientific">Potamilus streckersoni</name>
    <dbReference type="NCBI Taxonomy" id="2493646"/>
    <lineage>
        <taxon>Eukaryota</taxon>
        <taxon>Metazoa</taxon>
        <taxon>Spiralia</taxon>
        <taxon>Lophotrochozoa</taxon>
        <taxon>Mollusca</taxon>
        <taxon>Bivalvia</taxon>
        <taxon>Autobranchia</taxon>
        <taxon>Heteroconchia</taxon>
        <taxon>Palaeoheterodonta</taxon>
        <taxon>Unionida</taxon>
        <taxon>Unionoidea</taxon>
        <taxon>Unionidae</taxon>
        <taxon>Ambleminae</taxon>
        <taxon>Lampsilini</taxon>
        <taxon>Potamilus</taxon>
    </lineage>
</organism>
<evidence type="ECO:0000313" key="2">
    <source>
        <dbReference type="Proteomes" id="UP001195483"/>
    </source>
</evidence>
<accession>A0AAE0S7C5</accession>
<comment type="caution">
    <text evidence="1">The sequence shown here is derived from an EMBL/GenBank/DDBJ whole genome shotgun (WGS) entry which is preliminary data.</text>
</comment>
<reference evidence="1" key="2">
    <citation type="journal article" date="2021" name="Genome Biol. Evol.">
        <title>Developing a high-quality reference genome for a parasitic bivalve with doubly uniparental inheritance (Bivalvia: Unionida).</title>
        <authorList>
            <person name="Smith C.H."/>
        </authorList>
    </citation>
    <scope>NUCLEOTIDE SEQUENCE</scope>
    <source>
        <strain evidence="1">CHS0354</strain>
        <tissue evidence="1">Mantle</tissue>
    </source>
</reference>
<sequence length="75" mass="8613">MTIRKRGWCLQDGTYYTSDSERQFMRQIKTSLSQDVKSSKDKCLQTGHEVLTIAKGIKQNRLYNKRDDVSNGTPG</sequence>
<evidence type="ECO:0000313" key="1">
    <source>
        <dbReference type="EMBL" id="KAK3586358.1"/>
    </source>
</evidence>
<dbReference type="EMBL" id="JAEAOA010000150">
    <property type="protein sequence ID" value="KAK3586358.1"/>
    <property type="molecule type" value="Genomic_DNA"/>
</dbReference>
<protein>
    <submittedName>
        <fullName evidence="1">Uncharacterized protein</fullName>
    </submittedName>
</protein>
<proteinExistence type="predicted"/>
<name>A0AAE0S7C5_9BIVA</name>